<dbReference type="GO" id="GO:0016887">
    <property type="term" value="F:ATP hydrolysis activity"/>
    <property type="evidence" value="ECO:0007669"/>
    <property type="project" value="TreeGrafter"/>
</dbReference>
<evidence type="ECO:0000256" key="1">
    <source>
        <dbReference type="ARBA" id="ARBA00022741"/>
    </source>
</evidence>
<evidence type="ECO:0000313" key="5">
    <source>
        <dbReference type="Proteomes" id="UP000013523"/>
    </source>
</evidence>
<dbReference type="GO" id="GO:0051782">
    <property type="term" value="P:negative regulation of cell division"/>
    <property type="evidence" value="ECO:0007669"/>
    <property type="project" value="TreeGrafter"/>
</dbReference>
<dbReference type="AlphaFoldDB" id="R4K025"/>
<dbReference type="Proteomes" id="UP000013523">
    <property type="component" value="Chromosome"/>
</dbReference>
<dbReference type="InterPro" id="IPR014433">
    <property type="entry name" value="CooC"/>
</dbReference>
<dbReference type="Gene3D" id="3.40.50.300">
    <property type="entry name" value="P-loop containing nucleotide triphosphate hydrolases"/>
    <property type="match status" value="1"/>
</dbReference>
<dbReference type="STRING" id="86416.Clopa_1486"/>
<proteinExistence type="predicted"/>
<dbReference type="GO" id="GO:0009898">
    <property type="term" value="C:cytoplasmic side of plasma membrane"/>
    <property type="evidence" value="ECO:0007669"/>
    <property type="project" value="TreeGrafter"/>
</dbReference>
<feature type="domain" description="CobQ/CobB/MinD/ParA nucleotide binding" evidence="3">
    <location>
        <begin position="4"/>
        <end position="232"/>
    </location>
</feature>
<dbReference type="InterPro" id="IPR002586">
    <property type="entry name" value="CobQ/CobB/MinD/ParA_Nub-bd_dom"/>
</dbReference>
<dbReference type="SUPFAM" id="SSF52540">
    <property type="entry name" value="P-loop containing nucleoside triphosphate hydrolases"/>
    <property type="match status" value="1"/>
</dbReference>
<keyword evidence="1" id="KW-0547">Nucleotide-binding</keyword>
<dbReference type="GO" id="GO:0005524">
    <property type="term" value="F:ATP binding"/>
    <property type="evidence" value="ECO:0007669"/>
    <property type="project" value="UniProtKB-KW"/>
</dbReference>
<dbReference type="RefSeq" id="WP_015614759.1">
    <property type="nucleotide sequence ID" value="NC_021182.1"/>
</dbReference>
<dbReference type="KEGG" id="cpas:Clopa_1486"/>
<keyword evidence="5" id="KW-1185">Reference proteome</keyword>
<evidence type="ECO:0000256" key="2">
    <source>
        <dbReference type="ARBA" id="ARBA00022840"/>
    </source>
</evidence>
<dbReference type="CDD" id="cd02034">
    <property type="entry name" value="CooC1"/>
    <property type="match status" value="1"/>
</dbReference>
<sequence>MKIAMTGKGGVGKTTIAALIARRLAQKGYKVLAIDADADANFASALGINIKEYEIKPIAEMETLIEEKMGTGKDIGKGLYTLNPFVGDIPDRFSIHHEGVDFLAVGTVRKGGTGCYCSENKLMKRLINHIVLKRQESVVIDMEAGLEHLSRGTAQGIDTFIAVVEPGQRSLETAVNVKKMASEIGVDNIYVIANKVRNEEELDFIKDYLKDMELLSSIPYNNLISIADLKGKSPADLADDSLIKTVDFIISKCSNPMG</sequence>
<keyword evidence="2" id="KW-0067">ATP-binding</keyword>
<name>R4K025_CLOPA</name>
<dbReference type="PANTHER" id="PTHR43384:SF6">
    <property type="entry name" value="SEPTUM SITE-DETERMINING PROTEIN MIND HOMOLOG, CHLOROPLASTIC"/>
    <property type="match status" value="1"/>
</dbReference>
<protein>
    <submittedName>
        <fullName evidence="4">CO dehydrogenase maturation factor</fullName>
    </submittedName>
</protein>
<dbReference type="InterPro" id="IPR050625">
    <property type="entry name" value="ParA/MinD_ATPase"/>
</dbReference>
<dbReference type="PANTHER" id="PTHR43384">
    <property type="entry name" value="SEPTUM SITE-DETERMINING PROTEIN MIND HOMOLOG, CHLOROPLASTIC-RELATED"/>
    <property type="match status" value="1"/>
</dbReference>
<dbReference type="PIRSF" id="PIRSF005647">
    <property type="entry name" value="CooC"/>
    <property type="match status" value="1"/>
</dbReference>
<evidence type="ECO:0000259" key="3">
    <source>
        <dbReference type="Pfam" id="PF01656"/>
    </source>
</evidence>
<dbReference type="FunFam" id="3.40.50.300:FF:001573">
    <property type="entry name" value="Carbon monoxide dehydrogenase accessory protein CooC"/>
    <property type="match status" value="1"/>
</dbReference>
<dbReference type="EMBL" id="CP003261">
    <property type="protein sequence ID" value="AGK96437.1"/>
    <property type="molecule type" value="Genomic_DNA"/>
</dbReference>
<dbReference type="InterPro" id="IPR027417">
    <property type="entry name" value="P-loop_NTPase"/>
</dbReference>
<dbReference type="HOGENOM" id="CLU_082962_0_0_9"/>
<accession>R4K025</accession>
<dbReference type="PATRIC" id="fig|86416.3.peg.1465"/>
<gene>
    <name evidence="4" type="ORF">Clopa_1486</name>
</gene>
<organism evidence="4 5">
    <name type="scientific">Clostridium pasteurianum BC1</name>
    <dbReference type="NCBI Taxonomy" id="86416"/>
    <lineage>
        <taxon>Bacteria</taxon>
        <taxon>Bacillati</taxon>
        <taxon>Bacillota</taxon>
        <taxon>Clostridia</taxon>
        <taxon>Eubacteriales</taxon>
        <taxon>Clostridiaceae</taxon>
        <taxon>Clostridium</taxon>
    </lineage>
</organism>
<dbReference type="OrthoDB" id="7346657at2"/>
<reference evidence="4 5" key="1">
    <citation type="submission" date="2012-01" db="EMBL/GenBank/DDBJ databases">
        <title>Complete sequence of chromosome of Clostridium pasteurianum BC1.</title>
        <authorList>
            <consortium name="US DOE Joint Genome Institute"/>
            <person name="Lucas S."/>
            <person name="Han J."/>
            <person name="Lapidus A."/>
            <person name="Cheng J.-F."/>
            <person name="Goodwin L."/>
            <person name="Pitluck S."/>
            <person name="Peters L."/>
            <person name="Mikhailova N."/>
            <person name="Teshima H."/>
            <person name="Detter J.C."/>
            <person name="Han C."/>
            <person name="Tapia R."/>
            <person name="Land M."/>
            <person name="Hauser L."/>
            <person name="Kyrpides N."/>
            <person name="Ivanova N."/>
            <person name="Pagani I."/>
            <person name="Dunn J."/>
            <person name="Taghavi S."/>
            <person name="Francis A."/>
            <person name="van der Lelie D."/>
            <person name="Woyke T."/>
        </authorList>
    </citation>
    <scope>NUCLEOTIDE SEQUENCE [LARGE SCALE GENOMIC DNA]</scope>
    <source>
        <strain evidence="4 5">BC1</strain>
    </source>
</reference>
<evidence type="ECO:0000313" key="4">
    <source>
        <dbReference type="EMBL" id="AGK96437.1"/>
    </source>
</evidence>
<dbReference type="GO" id="GO:0005829">
    <property type="term" value="C:cytosol"/>
    <property type="evidence" value="ECO:0007669"/>
    <property type="project" value="TreeGrafter"/>
</dbReference>
<dbReference type="eggNOG" id="COG3640">
    <property type="taxonomic scope" value="Bacteria"/>
</dbReference>
<dbReference type="Pfam" id="PF01656">
    <property type="entry name" value="CbiA"/>
    <property type="match status" value="1"/>
</dbReference>